<evidence type="ECO:0000313" key="3">
    <source>
        <dbReference type="Proteomes" id="UP000199259"/>
    </source>
</evidence>
<name>A0A7Z7FCJ4_9EURY</name>
<accession>A0A7Z7FCJ4</accession>
<organism evidence="2 3">
    <name type="scientific">Methanolobus vulcani</name>
    <dbReference type="NCBI Taxonomy" id="38026"/>
    <lineage>
        <taxon>Archaea</taxon>
        <taxon>Methanobacteriati</taxon>
        <taxon>Methanobacteriota</taxon>
        <taxon>Stenosarchaea group</taxon>
        <taxon>Methanomicrobia</taxon>
        <taxon>Methanosarcinales</taxon>
        <taxon>Methanosarcinaceae</taxon>
        <taxon>Methanolobus</taxon>
    </lineage>
</organism>
<dbReference type="RefSeq" id="WP_091709720.1">
    <property type="nucleotide sequence ID" value="NZ_FNCA01000004.1"/>
</dbReference>
<dbReference type="OrthoDB" id="92368at2157"/>
<proteinExistence type="predicted"/>
<dbReference type="AlphaFoldDB" id="A0A7Z7FCJ4"/>
<keyword evidence="3" id="KW-1185">Reference proteome</keyword>
<keyword evidence="1" id="KW-0812">Transmembrane</keyword>
<feature type="transmembrane region" description="Helical" evidence="1">
    <location>
        <begin position="7"/>
        <end position="27"/>
    </location>
</feature>
<keyword evidence="1" id="KW-1133">Transmembrane helix</keyword>
<dbReference type="EMBL" id="FNCA01000004">
    <property type="protein sequence ID" value="SDF79725.1"/>
    <property type="molecule type" value="Genomic_DNA"/>
</dbReference>
<comment type="caution">
    <text evidence="2">The sequence shown here is derived from an EMBL/GenBank/DDBJ whole genome shotgun (WGS) entry which is preliminary data.</text>
</comment>
<keyword evidence="1" id="KW-0472">Membrane</keyword>
<sequence length="126" mass="13922">MEKEEKIVVILLCMALFSLVIAYTFFYSEIPADETMPFSSSSSPGDMVMLQGDILTKRFTYSGDHLLMDVDYGSGVTKVFIPSDSGSKDVDSMINVNDRVLIFGTVSEYEGELEIVVHSSDDVTVI</sequence>
<evidence type="ECO:0000313" key="2">
    <source>
        <dbReference type="EMBL" id="SDF79725.1"/>
    </source>
</evidence>
<dbReference type="Proteomes" id="UP000199259">
    <property type="component" value="Unassembled WGS sequence"/>
</dbReference>
<protein>
    <submittedName>
        <fullName evidence="2">Uncharacterized protein</fullName>
    </submittedName>
</protein>
<evidence type="ECO:0000256" key="1">
    <source>
        <dbReference type="SAM" id="Phobius"/>
    </source>
</evidence>
<reference evidence="2 3" key="1">
    <citation type="submission" date="2016-10" db="EMBL/GenBank/DDBJ databases">
        <authorList>
            <person name="Varghese N."/>
            <person name="Submissions S."/>
        </authorList>
    </citation>
    <scope>NUCLEOTIDE SEQUENCE [LARGE SCALE GENOMIC DNA]</scope>
    <source>
        <strain evidence="2 3">PL 12/M</strain>
    </source>
</reference>
<gene>
    <name evidence="2" type="ORF">SAMN04488589_1352</name>
</gene>